<feature type="transmembrane region" description="Helical" evidence="12">
    <location>
        <begin position="283"/>
        <end position="310"/>
    </location>
</feature>
<dbReference type="Pfam" id="PF00367">
    <property type="entry name" value="PTS_EIIB"/>
    <property type="match status" value="1"/>
</dbReference>
<keyword evidence="6" id="KW-0598">Phosphotransferase system</keyword>
<dbReference type="InterPro" id="IPR036878">
    <property type="entry name" value="Glu_permease_IIB"/>
</dbReference>
<accession>A0ABR6B5Z9</accession>
<dbReference type="Proteomes" id="UP000517315">
    <property type="component" value="Unassembled WGS sequence"/>
</dbReference>
<dbReference type="InterPro" id="IPR001996">
    <property type="entry name" value="PTS_IIB_1"/>
</dbReference>
<feature type="transmembrane region" description="Helical" evidence="12">
    <location>
        <begin position="172"/>
        <end position="189"/>
    </location>
</feature>
<evidence type="ECO:0000256" key="2">
    <source>
        <dbReference type="ARBA" id="ARBA00022448"/>
    </source>
</evidence>
<feature type="transmembrane region" description="Helical" evidence="12">
    <location>
        <begin position="379"/>
        <end position="406"/>
    </location>
</feature>
<reference evidence="16 17" key="1">
    <citation type="submission" date="2020-08" db="EMBL/GenBank/DDBJ databases">
        <title>Functional genomics of gut bacteria from endangered species of beetles.</title>
        <authorList>
            <person name="Carlos-Shanley C."/>
        </authorList>
    </citation>
    <scope>NUCLEOTIDE SEQUENCE [LARGE SCALE GENOMIC DNA]</scope>
    <source>
        <strain evidence="16 17">S00152</strain>
    </source>
</reference>
<dbReference type="PROSITE" id="PS00371">
    <property type="entry name" value="PTS_EIIA_TYPE_1_HIS"/>
    <property type="match status" value="1"/>
</dbReference>
<dbReference type="EMBL" id="JACJIG010000004">
    <property type="protein sequence ID" value="MBA8919263.1"/>
    <property type="molecule type" value="Genomic_DNA"/>
</dbReference>
<evidence type="ECO:0000313" key="17">
    <source>
        <dbReference type="Proteomes" id="UP000517315"/>
    </source>
</evidence>
<dbReference type="InterPro" id="IPR050558">
    <property type="entry name" value="PTS_Sugar-Specific_Components"/>
</dbReference>
<evidence type="ECO:0000256" key="3">
    <source>
        <dbReference type="ARBA" id="ARBA00022475"/>
    </source>
</evidence>
<evidence type="ECO:0000256" key="9">
    <source>
        <dbReference type="ARBA" id="ARBA00022989"/>
    </source>
</evidence>
<dbReference type="Pfam" id="PF02378">
    <property type="entry name" value="PTS_EIIC"/>
    <property type="match status" value="1"/>
</dbReference>
<dbReference type="Gene3D" id="3.30.1360.60">
    <property type="entry name" value="Glucose permease domain IIB"/>
    <property type="match status" value="1"/>
</dbReference>
<dbReference type="PANTHER" id="PTHR30175">
    <property type="entry name" value="PHOSPHOTRANSFERASE SYSTEM TRANSPORT PROTEIN"/>
    <property type="match status" value="1"/>
</dbReference>
<evidence type="ECO:0000256" key="5">
    <source>
        <dbReference type="ARBA" id="ARBA00022679"/>
    </source>
</evidence>
<evidence type="ECO:0000256" key="10">
    <source>
        <dbReference type="ARBA" id="ARBA00023136"/>
    </source>
</evidence>
<keyword evidence="2" id="KW-0813">Transport</keyword>
<keyword evidence="4" id="KW-0762">Sugar transport</keyword>
<comment type="caution">
    <text evidence="16">The sequence shown here is derived from an EMBL/GenBank/DDBJ whole genome shotgun (WGS) entry which is preliminary data.</text>
</comment>
<feature type="transmembrane region" description="Helical" evidence="12">
    <location>
        <begin position="142"/>
        <end position="165"/>
    </location>
</feature>
<evidence type="ECO:0000313" key="16">
    <source>
        <dbReference type="EMBL" id="MBA8919263.1"/>
    </source>
</evidence>
<gene>
    <name evidence="16" type="ORF">HNP39_003019</name>
</gene>
<dbReference type="PROSITE" id="PS01035">
    <property type="entry name" value="PTS_EIIB_TYPE_1_CYS"/>
    <property type="match status" value="1"/>
</dbReference>
<feature type="transmembrane region" description="Helical" evidence="12">
    <location>
        <begin position="101"/>
        <end position="122"/>
    </location>
</feature>
<dbReference type="SUPFAM" id="SSF55604">
    <property type="entry name" value="Glucose permease domain IIB"/>
    <property type="match status" value="1"/>
</dbReference>
<evidence type="ECO:0000256" key="8">
    <source>
        <dbReference type="ARBA" id="ARBA00022777"/>
    </source>
</evidence>
<dbReference type="CDD" id="cd00212">
    <property type="entry name" value="PTS_IIB_glc"/>
    <property type="match status" value="1"/>
</dbReference>
<feature type="domain" description="PTS EIIA type-1" evidence="13">
    <location>
        <begin position="480"/>
        <end position="584"/>
    </location>
</feature>
<protein>
    <submittedName>
        <fullName evidence="16">PTS system beta-glucosides-specific IIC component</fullName>
    </submittedName>
</protein>
<dbReference type="Gene3D" id="2.70.70.10">
    <property type="entry name" value="Glucose Permease (Domain IIA)"/>
    <property type="match status" value="1"/>
</dbReference>
<keyword evidence="3" id="KW-1003">Cell membrane</keyword>
<evidence type="ECO:0000256" key="1">
    <source>
        <dbReference type="ARBA" id="ARBA00004651"/>
    </source>
</evidence>
<dbReference type="Pfam" id="PF00358">
    <property type="entry name" value="PTS_EIIA_1"/>
    <property type="match status" value="1"/>
</dbReference>
<evidence type="ECO:0000256" key="12">
    <source>
        <dbReference type="SAM" id="Phobius"/>
    </source>
</evidence>
<keyword evidence="10 12" id="KW-0472">Membrane</keyword>
<dbReference type="InterPro" id="IPR001127">
    <property type="entry name" value="PTS_EIIA_1_perm"/>
</dbReference>
<dbReference type="NCBIfam" id="TIGR00830">
    <property type="entry name" value="PTBA"/>
    <property type="match status" value="1"/>
</dbReference>
<feature type="transmembrane region" description="Helical" evidence="12">
    <location>
        <begin position="209"/>
        <end position="226"/>
    </location>
</feature>
<feature type="transmembrane region" description="Helical" evidence="12">
    <location>
        <begin position="238"/>
        <end position="263"/>
    </location>
</feature>
<dbReference type="PANTHER" id="PTHR30175:SF1">
    <property type="entry name" value="PTS SYSTEM ARBUTIN-, CELLOBIOSE-, AND SALICIN-SPECIFIC EIIBC COMPONENT-RELATED"/>
    <property type="match status" value="1"/>
</dbReference>
<dbReference type="PROSITE" id="PS51103">
    <property type="entry name" value="PTS_EIIC_TYPE_1"/>
    <property type="match status" value="1"/>
</dbReference>
<dbReference type="InterPro" id="IPR003352">
    <property type="entry name" value="PTS_EIIC"/>
</dbReference>
<dbReference type="RefSeq" id="WP_035390358.1">
    <property type="nucleotide sequence ID" value="NZ_JACJIG010000004.1"/>
</dbReference>
<dbReference type="PROSITE" id="PS51093">
    <property type="entry name" value="PTS_EIIA_TYPE_1"/>
    <property type="match status" value="1"/>
</dbReference>
<feature type="domain" description="PTS EIIB type-1" evidence="14">
    <location>
        <begin position="4"/>
        <end position="86"/>
    </location>
</feature>
<keyword evidence="8" id="KW-0418">Kinase</keyword>
<dbReference type="InterPro" id="IPR011297">
    <property type="entry name" value="PTS_IIABC_b_glu"/>
</dbReference>
<keyword evidence="9 12" id="KW-1133">Transmembrane helix</keyword>
<keyword evidence="5" id="KW-0808">Transferase</keyword>
<dbReference type="InterPro" id="IPR011055">
    <property type="entry name" value="Dup_hybrid_motif"/>
</dbReference>
<evidence type="ECO:0000256" key="7">
    <source>
        <dbReference type="ARBA" id="ARBA00022692"/>
    </source>
</evidence>
<feature type="transmembrane region" description="Helical" evidence="12">
    <location>
        <begin position="352"/>
        <end position="372"/>
    </location>
</feature>
<keyword evidence="7 12" id="KW-0812">Transmembrane</keyword>
<feature type="active site" description="Phosphocysteine intermediate; for EIIB activity" evidence="11">
    <location>
        <position position="26"/>
    </location>
</feature>
<feature type="domain" description="PTS EIIC type-1" evidence="15">
    <location>
        <begin position="103"/>
        <end position="455"/>
    </location>
</feature>
<dbReference type="InterPro" id="IPR013013">
    <property type="entry name" value="PTS_EIIC_1"/>
</dbReference>
<evidence type="ECO:0000259" key="14">
    <source>
        <dbReference type="PROSITE" id="PS51098"/>
    </source>
</evidence>
<dbReference type="PROSITE" id="PS51098">
    <property type="entry name" value="PTS_EIIB_TYPE_1"/>
    <property type="match status" value="1"/>
</dbReference>
<proteinExistence type="predicted"/>
<dbReference type="InterPro" id="IPR018113">
    <property type="entry name" value="PTrfase_EIIB_Cys"/>
</dbReference>
<evidence type="ECO:0000256" key="6">
    <source>
        <dbReference type="ARBA" id="ARBA00022683"/>
    </source>
</evidence>
<sequence>MDKVTLAKDILKLVGGSENVQGVTHCATRLRFRVSQSDKVKKGELEQHPDILKVVESSGQLQVVIGSHVSDVYQEIERQGQFNDDHSVGKSEQKQTILSKVFALISGSLTPLIPAFAGAGLMKALLIVLENLHILTPESGTYAVLAAAGNAVFYFLPILLGVTIARVLGANPYVAGAIGAALLEPNFTALREAGNVVSFIGIPVPLLDYASSIFPIFIAVSLFAFIERNLKKVIHKNIQIFAVPFLSILITVPLTTMLVGPFGVYLGTWLGDLVNYLINSSHIVSGIIIGGSWSFLVLFGLHWAMVPIILENLKSGSDLIVPLAAASVAAQMGIALGVFLKTKDKDMKALSGSTFLSAILSGITEPILYGIILRHRKTMIYMVVAGAIGGALIAIFNVKLVVFNFFLNVFTFPAQSPMILYILGIVITIVIAAVLPIIFGYELKHQQKKEDNATNKELETNESIMSPLSGQVKALQQVGDVVFSSEAMGKGIAIEPSQGEVVAPVDGVISVTMESGHAVGMISKKGAEILIHVGIDTVKLDGKYFTCLVNQGDDVKQGQPLIKFELDKIIEAGFQTTTPIVITNSDQYEHIDAVVPVEEQIQKNEDLLNLKKKS</sequence>
<evidence type="ECO:0000259" key="13">
    <source>
        <dbReference type="PROSITE" id="PS51093"/>
    </source>
</evidence>
<dbReference type="SUPFAM" id="SSF51261">
    <property type="entry name" value="Duplicated hybrid motif"/>
    <property type="match status" value="1"/>
</dbReference>
<feature type="transmembrane region" description="Helical" evidence="12">
    <location>
        <begin position="319"/>
        <end position="340"/>
    </location>
</feature>
<feature type="transmembrane region" description="Helical" evidence="12">
    <location>
        <begin position="418"/>
        <end position="439"/>
    </location>
</feature>
<evidence type="ECO:0000256" key="4">
    <source>
        <dbReference type="ARBA" id="ARBA00022597"/>
    </source>
</evidence>
<keyword evidence="17" id="KW-1185">Reference proteome</keyword>
<evidence type="ECO:0000256" key="11">
    <source>
        <dbReference type="PROSITE-ProRule" id="PRU00421"/>
    </source>
</evidence>
<dbReference type="NCBIfam" id="TIGR01995">
    <property type="entry name" value="PTS-II-ABC-beta"/>
    <property type="match status" value="1"/>
</dbReference>
<name>A0ABR6B5Z9_9BACI</name>
<evidence type="ECO:0000259" key="15">
    <source>
        <dbReference type="PROSITE" id="PS51103"/>
    </source>
</evidence>
<organism evidence="16 17">
    <name type="scientific">Bacillus aerius</name>
    <dbReference type="NCBI Taxonomy" id="293388"/>
    <lineage>
        <taxon>Bacteria</taxon>
        <taxon>Bacillati</taxon>
        <taxon>Bacillota</taxon>
        <taxon>Bacilli</taxon>
        <taxon>Bacillales</taxon>
        <taxon>Bacillaceae</taxon>
        <taxon>Bacillus</taxon>
    </lineage>
</organism>
<comment type="subcellular location">
    <subcellularLocation>
        <location evidence="1">Cell membrane</location>
        <topology evidence="1">Multi-pass membrane protein</topology>
    </subcellularLocation>
</comment>